<feature type="transmembrane region" description="Helical" evidence="2">
    <location>
        <begin position="42"/>
        <end position="62"/>
    </location>
</feature>
<comment type="similarity">
    <text evidence="1">Belongs to the polysaccharide synthase family.</text>
</comment>
<reference evidence="5" key="1">
    <citation type="journal article" date="2019" name="Int. J. Syst. Evol. Microbiol.">
        <title>The Global Catalogue of Microorganisms (GCM) 10K type strain sequencing project: providing services to taxonomists for standard genome sequencing and annotation.</title>
        <authorList>
            <consortium name="The Broad Institute Genomics Platform"/>
            <consortium name="The Broad Institute Genome Sequencing Center for Infectious Disease"/>
            <person name="Wu L."/>
            <person name="Ma J."/>
        </authorList>
    </citation>
    <scope>NUCLEOTIDE SEQUENCE [LARGE SCALE GENOMIC DNA]</scope>
    <source>
        <strain evidence="5">CCUG 55328</strain>
    </source>
</reference>
<keyword evidence="2" id="KW-0472">Membrane</keyword>
<dbReference type="PANTHER" id="PTHR43318:SF1">
    <property type="entry name" value="POLYSACCHARIDE BIOSYNTHESIS PROTEIN EPSC-RELATED"/>
    <property type="match status" value="1"/>
</dbReference>
<feature type="transmembrane region" description="Helical" evidence="2">
    <location>
        <begin position="104"/>
        <end position="123"/>
    </location>
</feature>
<dbReference type="InterPro" id="IPR051203">
    <property type="entry name" value="Polysaccharide_Synthase-Rel"/>
</dbReference>
<dbReference type="Gene3D" id="3.40.50.720">
    <property type="entry name" value="NAD(P)-binding Rossmann-like Domain"/>
    <property type="match status" value="2"/>
</dbReference>
<proteinExistence type="inferred from homology"/>
<evidence type="ECO:0000313" key="5">
    <source>
        <dbReference type="Proteomes" id="UP001597151"/>
    </source>
</evidence>
<evidence type="ECO:0000256" key="2">
    <source>
        <dbReference type="SAM" id="Phobius"/>
    </source>
</evidence>
<feature type="transmembrane region" description="Helical" evidence="2">
    <location>
        <begin position="7"/>
        <end position="30"/>
    </location>
</feature>
<dbReference type="InterPro" id="IPR036291">
    <property type="entry name" value="NAD(P)-bd_dom_sf"/>
</dbReference>
<keyword evidence="2" id="KW-0812">Transmembrane</keyword>
<dbReference type="Pfam" id="PF02719">
    <property type="entry name" value="Polysacc_synt_2"/>
    <property type="match status" value="1"/>
</dbReference>
<sequence>MTRQQKRLILLFLDTTGAGLGFLLAVLLVNGGLPQPGGLAGLVPHLVAVTVLTCCMTVYLGLDRVKLNAYQLPSLVNSSSIGMALGAAAMLVDQLTGSMLPFGVFPVLSMVFLIVTLGSRLIMKAILLQIYKQQTSRKRVLIYGAGQTGQQLAAALATDIEVQTVAFIDDNPTLQSLMIGGLMVHSPADIPHLVRSKAIDTIVLAMPSVSHSILRHIADRLKGSGCEVHVLPSFADLVRPGALARQVPALRLSDLLGRSRMEDELPGVRDTYTGRNILITGAGGSIGSEICRQLLSAKPASLILLDHSELSLYRITRELTEISGAIRIVPILGSVCEASLVRHTIATHQINVILHAAAYKHVPLVEINGIEGLRNNVLGTKVLADAARAAHVERFTLISTDKAVRPVGLMGCSKRLAELIVQDLATRSVTTRFSIVRFGNVMGSSGSVIPLFQEQIARGGPVTLTHDDVTRYFMTLSEAVRLVLGAGAFSRGGDVFVLDMGAPVPIRKVARQMIEASGHTVRDADNPEGDIEIVVTGLRPGEKLHEELLIGSDMLTTPHPKILRAQESHLSQIEMASLLQGLRIGIETRDMDSTTALLRRWVERAASGNDMAPPEEAADPSRIA</sequence>
<keyword evidence="5" id="KW-1185">Reference proteome</keyword>
<keyword evidence="2" id="KW-1133">Transmembrane helix</keyword>
<dbReference type="SUPFAM" id="SSF53335">
    <property type="entry name" value="S-adenosyl-L-methionine-dependent methyltransferases"/>
    <property type="match status" value="1"/>
</dbReference>
<feature type="domain" description="Polysaccharide biosynthesis protein CapD-like" evidence="3">
    <location>
        <begin position="277"/>
        <end position="566"/>
    </location>
</feature>
<organism evidence="4 5">
    <name type="scientific">Seohaeicola saemankumensis</name>
    <dbReference type="NCBI Taxonomy" id="481181"/>
    <lineage>
        <taxon>Bacteria</taxon>
        <taxon>Pseudomonadati</taxon>
        <taxon>Pseudomonadota</taxon>
        <taxon>Alphaproteobacteria</taxon>
        <taxon>Rhodobacterales</taxon>
        <taxon>Roseobacteraceae</taxon>
        <taxon>Seohaeicola</taxon>
    </lineage>
</organism>
<protein>
    <submittedName>
        <fullName evidence="4">Polysaccharide biosynthesis protein</fullName>
    </submittedName>
</protein>
<evidence type="ECO:0000313" key="4">
    <source>
        <dbReference type="EMBL" id="MFD1195036.1"/>
    </source>
</evidence>
<name>A0ABW3TDU9_9RHOB</name>
<dbReference type="InterPro" id="IPR003869">
    <property type="entry name" value="Polysac_CapD-like"/>
</dbReference>
<dbReference type="InterPro" id="IPR029063">
    <property type="entry name" value="SAM-dependent_MTases_sf"/>
</dbReference>
<evidence type="ECO:0000256" key="1">
    <source>
        <dbReference type="ARBA" id="ARBA00007430"/>
    </source>
</evidence>
<dbReference type="Proteomes" id="UP001597151">
    <property type="component" value="Unassembled WGS sequence"/>
</dbReference>
<dbReference type="SUPFAM" id="SSF51735">
    <property type="entry name" value="NAD(P)-binding Rossmann-fold domains"/>
    <property type="match status" value="1"/>
</dbReference>
<evidence type="ECO:0000259" key="3">
    <source>
        <dbReference type="Pfam" id="PF02719"/>
    </source>
</evidence>
<dbReference type="EMBL" id="JBHTKR010000004">
    <property type="protein sequence ID" value="MFD1195036.1"/>
    <property type="molecule type" value="Genomic_DNA"/>
</dbReference>
<dbReference type="RefSeq" id="WP_380791326.1">
    <property type="nucleotide sequence ID" value="NZ_JBHTKR010000004.1"/>
</dbReference>
<accession>A0ABW3TDU9</accession>
<dbReference type="PANTHER" id="PTHR43318">
    <property type="entry name" value="UDP-N-ACETYLGLUCOSAMINE 4,6-DEHYDRATASE"/>
    <property type="match status" value="1"/>
</dbReference>
<dbReference type="CDD" id="cd05237">
    <property type="entry name" value="UDP_invert_4-6DH_SDR_e"/>
    <property type="match status" value="1"/>
</dbReference>
<dbReference type="Pfam" id="PF13727">
    <property type="entry name" value="CoA_binding_3"/>
    <property type="match status" value="1"/>
</dbReference>
<gene>
    <name evidence="4" type="ORF">ACFQ3C_10170</name>
</gene>
<comment type="caution">
    <text evidence="4">The sequence shown here is derived from an EMBL/GenBank/DDBJ whole genome shotgun (WGS) entry which is preliminary data.</text>
</comment>